<evidence type="ECO:0000256" key="1">
    <source>
        <dbReference type="SAM" id="MobiDB-lite"/>
    </source>
</evidence>
<name>A0ABS8WN97_DATST</name>
<feature type="region of interest" description="Disordered" evidence="1">
    <location>
        <begin position="86"/>
        <end position="117"/>
    </location>
</feature>
<keyword evidence="3" id="KW-1185">Reference proteome</keyword>
<dbReference type="Proteomes" id="UP000823775">
    <property type="component" value="Unassembled WGS sequence"/>
</dbReference>
<comment type="caution">
    <text evidence="2">The sequence shown here is derived from an EMBL/GenBank/DDBJ whole genome shotgun (WGS) entry which is preliminary data.</text>
</comment>
<gene>
    <name evidence="2" type="ORF">HAX54_049949</name>
</gene>
<protein>
    <submittedName>
        <fullName evidence="2">Uncharacterized protein</fullName>
    </submittedName>
</protein>
<proteinExistence type="predicted"/>
<dbReference type="EMBL" id="JACEIK010008621">
    <property type="protein sequence ID" value="MCE3051479.1"/>
    <property type="molecule type" value="Genomic_DNA"/>
</dbReference>
<accession>A0ABS8WN97</accession>
<reference evidence="2 3" key="1">
    <citation type="journal article" date="2021" name="BMC Genomics">
        <title>Datura genome reveals duplications of psychoactive alkaloid biosynthetic genes and high mutation rate following tissue culture.</title>
        <authorList>
            <person name="Rajewski A."/>
            <person name="Carter-House D."/>
            <person name="Stajich J."/>
            <person name="Litt A."/>
        </authorList>
    </citation>
    <scope>NUCLEOTIDE SEQUENCE [LARGE SCALE GENOMIC DNA]</scope>
    <source>
        <strain evidence="2">AR-01</strain>
    </source>
</reference>
<sequence>MHLDDIRVDVMYYLWFLEIDRLSKRVSFVVDSSSLMEQILNIPQQWEARMEPNIDSPIPLPDPYEEDEGDRRGIYFEHSMLMKPNDNSLIPVPDPSEVGLPNADAPIPVSDTSEAGC</sequence>
<organism evidence="2 3">
    <name type="scientific">Datura stramonium</name>
    <name type="common">Jimsonweed</name>
    <name type="synonym">Common thornapple</name>
    <dbReference type="NCBI Taxonomy" id="4076"/>
    <lineage>
        <taxon>Eukaryota</taxon>
        <taxon>Viridiplantae</taxon>
        <taxon>Streptophyta</taxon>
        <taxon>Embryophyta</taxon>
        <taxon>Tracheophyta</taxon>
        <taxon>Spermatophyta</taxon>
        <taxon>Magnoliopsida</taxon>
        <taxon>eudicotyledons</taxon>
        <taxon>Gunneridae</taxon>
        <taxon>Pentapetalae</taxon>
        <taxon>asterids</taxon>
        <taxon>lamiids</taxon>
        <taxon>Solanales</taxon>
        <taxon>Solanaceae</taxon>
        <taxon>Solanoideae</taxon>
        <taxon>Datureae</taxon>
        <taxon>Datura</taxon>
    </lineage>
</organism>
<evidence type="ECO:0000313" key="3">
    <source>
        <dbReference type="Proteomes" id="UP000823775"/>
    </source>
</evidence>
<evidence type="ECO:0000313" key="2">
    <source>
        <dbReference type="EMBL" id="MCE3051479.1"/>
    </source>
</evidence>